<name>A0A2K3JKZ3_TRIPR</name>
<dbReference type="GO" id="GO:0005634">
    <property type="term" value="C:nucleus"/>
    <property type="evidence" value="ECO:0007669"/>
    <property type="project" value="UniProtKB-SubCell"/>
</dbReference>
<evidence type="ECO:0000256" key="4">
    <source>
        <dbReference type="ARBA" id="ARBA00023242"/>
    </source>
</evidence>
<dbReference type="ExpressionAtlas" id="A0A2K3JKZ3">
    <property type="expression patterns" value="baseline"/>
</dbReference>
<organism evidence="6 7">
    <name type="scientific">Trifolium pratense</name>
    <name type="common">Red clover</name>
    <dbReference type="NCBI Taxonomy" id="57577"/>
    <lineage>
        <taxon>Eukaryota</taxon>
        <taxon>Viridiplantae</taxon>
        <taxon>Streptophyta</taxon>
        <taxon>Embryophyta</taxon>
        <taxon>Tracheophyta</taxon>
        <taxon>Spermatophyta</taxon>
        <taxon>Magnoliopsida</taxon>
        <taxon>eudicotyledons</taxon>
        <taxon>Gunneridae</taxon>
        <taxon>Pentapetalae</taxon>
        <taxon>rosids</taxon>
        <taxon>fabids</taxon>
        <taxon>Fabales</taxon>
        <taxon>Fabaceae</taxon>
        <taxon>Papilionoideae</taxon>
        <taxon>50 kb inversion clade</taxon>
        <taxon>NPAAA clade</taxon>
        <taxon>Hologalegina</taxon>
        <taxon>IRL clade</taxon>
        <taxon>Trifolieae</taxon>
        <taxon>Trifolium</taxon>
    </lineage>
</organism>
<feature type="non-terminal residue" evidence="6">
    <location>
        <position position="1"/>
    </location>
</feature>
<dbReference type="EMBL" id="ASHM01068888">
    <property type="protein sequence ID" value="PNX54701.1"/>
    <property type="molecule type" value="Genomic_DNA"/>
</dbReference>
<reference evidence="6 7" key="1">
    <citation type="journal article" date="2014" name="Am. J. Bot.">
        <title>Genome assembly and annotation for red clover (Trifolium pratense; Fabaceae).</title>
        <authorList>
            <person name="Istvanek J."/>
            <person name="Jaros M."/>
            <person name="Krenek A."/>
            <person name="Repkova J."/>
        </authorList>
    </citation>
    <scope>NUCLEOTIDE SEQUENCE [LARGE SCALE GENOMIC DNA]</scope>
    <source>
        <strain evidence="7">cv. Tatra</strain>
        <tissue evidence="6">Young leaves</tissue>
    </source>
</reference>
<accession>A0A2K3JKZ3</accession>
<feature type="region of interest" description="Leucine repeat II (LRII)" evidence="5">
    <location>
        <begin position="146"/>
        <end position="178"/>
    </location>
</feature>
<dbReference type="Pfam" id="PF03514">
    <property type="entry name" value="GRAS"/>
    <property type="match status" value="1"/>
</dbReference>
<comment type="similarity">
    <text evidence="5">Belongs to the GRAS family.</text>
</comment>
<dbReference type="STRING" id="57577.A0A2K3JKZ3"/>
<comment type="caution">
    <text evidence="5">Lacks conserved residue(s) required for the propagation of feature annotation.</text>
</comment>
<keyword evidence="3" id="KW-0804">Transcription</keyword>
<dbReference type="InterPro" id="IPR005202">
    <property type="entry name" value="TF_GRAS"/>
</dbReference>
<dbReference type="AlphaFoldDB" id="A0A2K3JKZ3"/>
<feature type="short sequence motif" description="VHIID" evidence="5">
    <location>
        <begin position="96"/>
        <end position="100"/>
    </location>
</feature>
<dbReference type="PROSITE" id="PS50985">
    <property type="entry name" value="GRAS"/>
    <property type="match status" value="1"/>
</dbReference>
<dbReference type="GO" id="GO:0009610">
    <property type="term" value="P:response to symbiotic fungus"/>
    <property type="evidence" value="ECO:0007669"/>
    <property type="project" value="UniProtKB-ARBA"/>
</dbReference>
<comment type="caution">
    <text evidence="6">The sequence shown here is derived from an EMBL/GenBank/DDBJ whole genome shotgun (WGS) entry which is preliminary data.</text>
</comment>
<dbReference type="Proteomes" id="UP000236291">
    <property type="component" value="Unassembled WGS sequence"/>
</dbReference>
<comment type="subcellular location">
    <subcellularLocation>
        <location evidence="1">Nucleus</location>
    </subcellularLocation>
</comment>
<dbReference type="PANTHER" id="PTHR31636">
    <property type="entry name" value="OSJNBA0084A10.13 PROTEIN-RELATED"/>
    <property type="match status" value="1"/>
</dbReference>
<evidence type="ECO:0000256" key="5">
    <source>
        <dbReference type="PROSITE-ProRule" id="PRU01191"/>
    </source>
</evidence>
<feature type="region of interest" description="VHIID" evidence="5">
    <location>
        <begin position="65"/>
        <end position="130"/>
    </location>
</feature>
<sequence length="256" mass="29456">AVGSYDQRNANDILKQIRQHSSLCGDGLQRLAHYFADGLEVRLSAGTPMYKQLQSLSSADMLKAYKVYITASPFQRMSNFLSNRTILGLAQNKSSLHIIDFGVFYGFQWPCLIQRLSERPDGPPRLPITGIDLPHPGFRPAERVEEMGRRLEKYFKRFGVPFEYNCLAQKWDTIRLEDIKIDREEVTVVNCLYRLKNLSDETVMANCPGDAMLRLIRRINPNIFIHGVVNGTYNAPFFLTRFREALFHLREKHLGS</sequence>
<evidence type="ECO:0000313" key="6">
    <source>
        <dbReference type="EMBL" id="PNX54701.1"/>
    </source>
</evidence>
<gene>
    <name evidence="6" type="ORF">L195_g048322</name>
</gene>
<keyword evidence="2" id="KW-0805">Transcription regulation</keyword>
<keyword evidence="4" id="KW-0539">Nucleus</keyword>
<evidence type="ECO:0000256" key="2">
    <source>
        <dbReference type="ARBA" id="ARBA00023015"/>
    </source>
</evidence>
<proteinExistence type="inferred from homology"/>
<evidence type="ECO:0000256" key="1">
    <source>
        <dbReference type="ARBA" id="ARBA00004123"/>
    </source>
</evidence>
<evidence type="ECO:0000313" key="7">
    <source>
        <dbReference type="Proteomes" id="UP000236291"/>
    </source>
</evidence>
<evidence type="ECO:0000256" key="3">
    <source>
        <dbReference type="ARBA" id="ARBA00023163"/>
    </source>
</evidence>
<reference evidence="6 7" key="2">
    <citation type="journal article" date="2017" name="Front. Plant Sci.">
        <title>Gene Classification and Mining of Molecular Markers Useful in Red Clover (Trifolium pratense) Breeding.</title>
        <authorList>
            <person name="Istvanek J."/>
            <person name="Dluhosova J."/>
            <person name="Dluhos P."/>
            <person name="Patkova L."/>
            <person name="Nedelnik J."/>
            <person name="Repkova J."/>
        </authorList>
    </citation>
    <scope>NUCLEOTIDE SEQUENCE [LARGE SCALE GENOMIC DNA]</scope>
    <source>
        <strain evidence="7">cv. Tatra</strain>
        <tissue evidence="6">Young leaves</tissue>
    </source>
</reference>
<protein>
    <submittedName>
        <fullName evidence="6">GRAS family transcription factor</fullName>
    </submittedName>
</protein>